<dbReference type="KEGG" id="vg:921711"/>
<reference evidence="1 2" key="1">
    <citation type="submission" date="2001-06" db="EMBL/GenBank/DDBJ databases">
        <title>Genome organization of temperate Myxococcus phage Mx8.</title>
        <authorList>
            <person name="Youderian P."/>
            <person name="Walthers D."/>
            <person name="Salmi D."/>
            <person name="Magrini V."/>
            <person name="Hartzell P.L."/>
        </authorList>
    </citation>
    <scope>NUCLEOTIDE SEQUENCE [LARGE SCALE GENOMIC DNA]</scope>
</reference>
<name>Q94MP2_9CAUD</name>
<dbReference type="GeneID" id="921711"/>
<keyword evidence="2" id="KW-1185">Reference proteome</keyword>
<sequence length="197" mass="21591">MTEGQWCITKDNDDWMSAPGFDSKEEAVALAPKLLLLSSSQKFWVGRAVQAASHLGADLVSDALENHASDEGPDGCDGSNLTTEAHAELEALLDAWAKKHDVRPLWFDIEEEEEHVAPALHLFVDDDGNAYAARDLDHAKELWTADTGQPAEEAGDWQSIPDEREITIRDDEGTVTKRAGDWANEAFEPGCIGGDNY</sequence>
<dbReference type="EMBL" id="AF396866">
    <property type="protein sequence ID" value="AAK94412.1"/>
    <property type="molecule type" value="Genomic_DNA"/>
</dbReference>
<evidence type="ECO:0000313" key="1">
    <source>
        <dbReference type="EMBL" id="AAK94412.1"/>
    </source>
</evidence>
<dbReference type="Proteomes" id="UP000002093">
    <property type="component" value="Segment"/>
</dbReference>
<organism evidence="1 2">
    <name type="scientific">Myxococcus phage Mx8</name>
    <dbReference type="NCBI Taxonomy" id="49964"/>
    <lineage>
        <taxon>Viruses</taxon>
        <taxon>Duplodnaviria</taxon>
        <taxon>Heunggongvirae</taxon>
        <taxon>Uroviricota</taxon>
        <taxon>Caudoviricetes</taxon>
        <taxon>Myxoctovirus</taxon>
        <taxon>Myxoctovirus Mx8</taxon>
    </lineage>
</organism>
<proteinExistence type="predicted"/>
<protein>
    <submittedName>
        <fullName evidence="1">p77</fullName>
    </submittedName>
</protein>
<dbReference type="RefSeq" id="NP_203491.1">
    <property type="nucleotide sequence ID" value="NC_003085.1"/>
</dbReference>
<accession>Q94MP2</accession>
<evidence type="ECO:0000313" key="2">
    <source>
        <dbReference type="Proteomes" id="UP000002093"/>
    </source>
</evidence>